<dbReference type="SUPFAM" id="SSF56519">
    <property type="entry name" value="Penicillin binding protein dimerisation domain"/>
    <property type="match status" value="1"/>
</dbReference>
<evidence type="ECO:0000256" key="8">
    <source>
        <dbReference type="ARBA" id="ARBA00022989"/>
    </source>
</evidence>
<keyword evidence="10" id="KW-0961">Cell wall biogenesis/degradation</keyword>
<keyword evidence="7" id="KW-0573">Peptidoglycan synthesis</keyword>
<evidence type="ECO:0000313" key="14">
    <source>
        <dbReference type="EMBL" id="MCU6761224.1"/>
    </source>
</evidence>
<dbReference type="PANTHER" id="PTHR30627">
    <property type="entry name" value="PEPTIDOGLYCAN D,D-TRANSPEPTIDASE"/>
    <property type="match status" value="1"/>
</dbReference>
<name>A0ABT2TGB6_9FIRM</name>
<evidence type="ECO:0000256" key="2">
    <source>
        <dbReference type="ARBA" id="ARBA00004236"/>
    </source>
</evidence>
<protein>
    <submittedName>
        <fullName evidence="14">Penicillin-binding transpeptidase domain-containing protein</fullName>
    </submittedName>
</protein>
<organism evidence="14 15">
    <name type="scientific">Brotonthovivens ammoniilytica</name>
    <dbReference type="NCBI Taxonomy" id="2981725"/>
    <lineage>
        <taxon>Bacteria</taxon>
        <taxon>Bacillati</taxon>
        <taxon>Bacillota</taxon>
        <taxon>Clostridia</taxon>
        <taxon>Lachnospirales</taxon>
        <taxon>Lachnospiraceae</taxon>
        <taxon>Brotonthovivens</taxon>
    </lineage>
</organism>
<feature type="transmembrane region" description="Helical" evidence="11">
    <location>
        <begin position="17"/>
        <end position="36"/>
    </location>
</feature>
<dbReference type="InterPro" id="IPR036138">
    <property type="entry name" value="PBP_dimer_sf"/>
</dbReference>
<dbReference type="Proteomes" id="UP001652442">
    <property type="component" value="Unassembled WGS sequence"/>
</dbReference>
<evidence type="ECO:0000256" key="7">
    <source>
        <dbReference type="ARBA" id="ARBA00022984"/>
    </source>
</evidence>
<dbReference type="Gene3D" id="3.40.710.10">
    <property type="entry name" value="DD-peptidase/beta-lactamase superfamily"/>
    <property type="match status" value="1"/>
</dbReference>
<keyword evidence="4" id="KW-1003">Cell membrane</keyword>
<dbReference type="Pfam" id="PF03717">
    <property type="entry name" value="PBP_dimer"/>
    <property type="match status" value="1"/>
</dbReference>
<dbReference type="Pfam" id="PF00905">
    <property type="entry name" value="Transpeptidase"/>
    <property type="match status" value="1"/>
</dbReference>
<evidence type="ECO:0000256" key="11">
    <source>
        <dbReference type="SAM" id="Phobius"/>
    </source>
</evidence>
<gene>
    <name evidence="14" type="ORF">OCV88_02585</name>
</gene>
<comment type="subcellular location">
    <subcellularLocation>
        <location evidence="2">Cell membrane</location>
    </subcellularLocation>
    <subcellularLocation>
        <location evidence="1">Membrane</location>
        <topology evidence="1">Single-pass membrane protein</topology>
    </subcellularLocation>
</comment>
<accession>A0ABT2TGB6</accession>
<dbReference type="Gene3D" id="3.90.1310.10">
    <property type="entry name" value="Penicillin-binding protein 2a (Domain 2)"/>
    <property type="match status" value="2"/>
</dbReference>
<evidence type="ECO:0000256" key="6">
    <source>
        <dbReference type="ARBA" id="ARBA00022960"/>
    </source>
</evidence>
<dbReference type="InterPro" id="IPR012338">
    <property type="entry name" value="Beta-lactam/transpept-like"/>
</dbReference>
<comment type="similarity">
    <text evidence="3">Belongs to the transpeptidase family.</text>
</comment>
<feature type="domain" description="Penicillin-binding protein transpeptidase" evidence="12">
    <location>
        <begin position="625"/>
        <end position="931"/>
    </location>
</feature>
<evidence type="ECO:0000256" key="10">
    <source>
        <dbReference type="ARBA" id="ARBA00023316"/>
    </source>
</evidence>
<evidence type="ECO:0000313" key="15">
    <source>
        <dbReference type="Proteomes" id="UP001652442"/>
    </source>
</evidence>
<feature type="domain" description="Penicillin-binding protein dimerisation" evidence="13">
    <location>
        <begin position="60"/>
        <end position="343"/>
    </location>
</feature>
<dbReference type="SUPFAM" id="SSF56601">
    <property type="entry name" value="beta-lactamase/transpeptidase-like"/>
    <property type="match status" value="1"/>
</dbReference>
<keyword evidence="8 11" id="KW-1133">Transmembrane helix</keyword>
<proteinExistence type="inferred from homology"/>
<dbReference type="PANTHER" id="PTHR30627:SF2">
    <property type="entry name" value="PEPTIDOGLYCAN D,D-TRANSPEPTIDASE MRDA"/>
    <property type="match status" value="1"/>
</dbReference>
<keyword evidence="5 11" id="KW-0812">Transmembrane</keyword>
<evidence type="ECO:0000256" key="5">
    <source>
        <dbReference type="ARBA" id="ARBA00022692"/>
    </source>
</evidence>
<dbReference type="RefSeq" id="WP_262590608.1">
    <property type="nucleotide sequence ID" value="NZ_JAOQJQ010000001.1"/>
</dbReference>
<keyword evidence="15" id="KW-1185">Reference proteome</keyword>
<evidence type="ECO:0000259" key="12">
    <source>
        <dbReference type="Pfam" id="PF00905"/>
    </source>
</evidence>
<dbReference type="Gene3D" id="3.30.1390.30">
    <property type="entry name" value="Penicillin-binding protein 2a, domain 3"/>
    <property type="match status" value="1"/>
</dbReference>
<keyword evidence="6" id="KW-0133">Cell shape</keyword>
<evidence type="ECO:0000259" key="13">
    <source>
        <dbReference type="Pfam" id="PF03717"/>
    </source>
</evidence>
<evidence type="ECO:0000256" key="9">
    <source>
        <dbReference type="ARBA" id="ARBA00023136"/>
    </source>
</evidence>
<dbReference type="InterPro" id="IPR001460">
    <property type="entry name" value="PCN-bd_Tpept"/>
</dbReference>
<evidence type="ECO:0000256" key="4">
    <source>
        <dbReference type="ARBA" id="ARBA00022475"/>
    </source>
</evidence>
<dbReference type="EMBL" id="JAOQJQ010000001">
    <property type="protein sequence ID" value="MCU6761224.1"/>
    <property type="molecule type" value="Genomic_DNA"/>
</dbReference>
<keyword evidence="9 11" id="KW-0472">Membrane</keyword>
<evidence type="ECO:0000256" key="1">
    <source>
        <dbReference type="ARBA" id="ARBA00004167"/>
    </source>
</evidence>
<comment type="caution">
    <text evidence="14">The sequence shown here is derived from an EMBL/GenBank/DDBJ whole genome shotgun (WGS) entry which is preliminary data.</text>
</comment>
<dbReference type="InterPro" id="IPR005311">
    <property type="entry name" value="PBP_dimer"/>
</dbReference>
<dbReference type="InterPro" id="IPR050515">
    <property type="entry name" value="Beta-lactam/transpept"/>
</dbReference>
<evidence type="ECO:0000256" key="3">
    <source>
        <dbReference type="ARBA" id="ARBA00007171"/>
    </source>
</evidence>
<reference evidence="14 15" key="1">
    <citation type="journal article" date="2021" name="ISME Commun">
        <title>Automated analysis of genomic sequences facilitates high-throughput and comprehensive description of bacteria.</title>
        <authorList>
            <person name="Hitch T.C.A."/>
        </authorList>
    </citation>
    <scope>NUCLEOTIDE SEQUENCE [LARGE SCALE GENOMIC DNA]</scope>
    <source>
        <strain evidence="14 15">Sanger_109</strain>
    </source>
</reference>
<sequence length="968" mass="108259">MVDAIKELLVKIIKSRLTVLFLVMVILAAVLIQHLFSLQVVNGKEYQNNFTLQIEKTRTISGTRGDIYDRNGKLLASNELSYSVTVEDNGTYNTTYEKNQSLNQEFDTLIDMIESNGDEIVKDFPIVMDGNGNYKFTVEGSSLQRFRADVYGRKKTSDLKFNKDLDYDEAKASAQQIVDYLCARNKYDVRLEDTQKDYEKYQESESQTSTEAVYYDKTRRFEIMTLRYALAQNAYQKYVATPIATDVSNETVAMVKENADQLQGAEILEDTKRVYYEPEYYSHIIGYTGKVSEEEYETLHAEDESYETTDIVGRSGIEKAMESQLKGTKGKETVYVDNLGKVQKIKDSTDSAPGNDVYLSIDADLQKAVYNLLEQQLAGILYSKIRDVKSTTVKASSDVIVPIYDVYKALISNSVIDSSLFEKADDSSVQKQVYDTFQSKKKQVIPQIETQLKNSDTPYEDLSDDMQSYVKYIVSWLQETKVFDADKVDSSDTVYQNWRNESISIREYLEHAISEKWIDITAFNINDKYADSEEVYNALVSYISEELSADAEFDKLVYESLIMGDSISGRQLCVILYEQGVLDPEKDSDYDSVKSGSMSAYSFLRKKIKNLDITPAQLALNPCTGSCVITNPKTGELLACVSYPGYDNNKLANVMDSDYYNKLYTDGSHPLYNNATQQTTAPGSTYKMVTAAAALTEGIITPSTEIQTKGQFDKIHPSPKCWIYPSNHGSINISEAIRDSCNYFFYDLGYRLSLSGDTYNEKKGVDILSQYAKDFGLGEKTGLEIDEAKASVSDEYPVTTAIGQSNNNFTTVQLARYVSAVANSGTVYNMTLLSKVTDSDGKVLETYSPTVKNTMDNVAASSWDAIHYGMKMVADTHSQFDDLTVQVAGKTGTAQQANTPNHALFVGYAPYDDPEIAIATRIACGYTSSNTADFAAKVIQYYFNPEDKDELLSGTAANVDASSNSVND</sequence>